<dbReference type="AlphaFoldDB" id="A0A2K9N8I2"/>
<sequence length="247" mass="28756">MRTLISHFYNEEYLLPWWLKHHVEMFDQGILIDYSSTDNSIDICRTLAPHWRVVRSRNIQFDAIAIDFEVQQYEAGLPGWKLVLNTTEFLVGVNFPHLEELIKQQQLTGCYFESAVMVDPFPDQVPVHHLPLVEQKFHGYMNTDPANNHGRLYHRGMIGAYMPGRHQSHLPHLAKANGLGTVFWYSMSPWCEPFQRRKLQIKTRLSDHDQRANWGNHHLIDADGLNQKWASQVPNAVDLSHLVRQGL</sequence>
<protein>
    <submittedName>
        <fullName evidence="1">Uncharacterized protein</fullName>
    </submittedName>
</protein>
<organism evidence="1 2">
    <name type="scientific">Niveispirillum cyanobacteriorum</name>
    <dbReference type="NCBI Taxonomy" id="1612173"/>
    <lineage>
        <taxon>Bacteria</taxon>
        <taxon>Pseudomonadati</taxon>
        <taxon>Pseudomonadota</taxon>
        <taxon>Alphaproteobacteria</taxon>
        <taxon>Rhodospirillales</taxon>
        <taxon>Azospirillaceae</taxon>
        <taxon>Niveispirillum</taxon>
    </lineage>
</organism>
<dbReference type="Proteomes" id="UP000234752">
    <property type="component" value="Chromosome eg_1"/>
</dbReference>
<dbReference type="KEGG" id="ncb:C0V82_03435"/>
<evidence type="ECO:0000313" key="1">
    <source>
        <dbReference type="EMBL" id="AUN29394.1"/>
    </source>
</evidence>
<reference evidence="1 2" key="1">
    <citation type="submission" date="2017-12" db="EMBL/GenBank/DDBJ databases">
        <title>Genomes of bacteria within cyanobacterial aggregates.</title>
        <authorList>
            <person name="Cai H."/>
        </authorList>
    </citation>
    <scope>NUCLEOTIDE SEQUENCE [LARGE SCALE GENOMIC DNA]</scope>
    <source>
        <strain evidence="1 2">TH16</strain>
    </source>
</reference>
<keyword evidence="2" id="KW-1185">Reference proteome</keyword>
<proteinExistence type="predicted"/>
<name>A0A2K9N8I2_9PROT</name>
<gene>
    <name evidence="1" type="ORF">C0V82_03435</name>
</gene>
<evidence type="ECO:0000313" key="2">
    <source>
        <dbReference type="Proteomes" id="UP000234752"/>
    </source>
</evidence>
<dbReference type="EMBL" id="CP025611">
    <property type="protein sequence ID" value="AUN29394.1"/>
    <property type="molecule type" value="Genomic_DNA"/>
</dbReference>
<dbReference type="RefSeq" id="WP_102111129.1">
    <property type="nucleotide sequence ID" value="NZ_BMGN01000004.1"/>
</dbReference>
<dbReference type="OrthoDB" id="2570098at2"/>
<accession>A0A2K9N8I2</accession>